<gene>
    <name evidence="2" type="ORF">GCM10022257_17430</name>
</gene>
<proteinExistence type="predicted"/>
<keyword evidence="3" id="KW-1185">Reference proteome</keyword>
<dbReference type="Gene3D" id="3.30.1150.10">
    <property type="match status" value="1"/>
</dbReference>
<dbReference type="Proteomes" id="UP001500027">
    <property type="component" value="Unassembled WGS sequence"/>
</dbReference>
<evidence type="ECO:0000313" key="3">
    <source>
        <dbReference type="Proteomes" id="UP001500027"/>
    </source>
</evidence>
<reference evidence="3" key="1">
    <citation type="journal article" date="2019" name="Int. J. Syst. Evol. Microbiol.">
        <title>The Global Catalogue of Microorganisms (GCM) 10K type strain sequencing project: providing services to taxonomists for standard genome sequencing and annotation.</title>
        <authorList>
            <consortium name="The Broad Institute Genomics Platform"/>
            <consortium name="The Broad Institute Genome Sequencing Center for Infectious Disease"/>
            <person name="Wu L."/>
            <person name="Ma J."/>
        </authorList>
    </citation>
    <scope>NUCLEOTIDE SEQUENCE [LARGE SCALE GENOMIC DNA]</scope>
    <source>
        <strain evidence="3">JCM 17452</strain>
    </source>
</reference>
<dbReference type="InterPro" id="IPR051045">
    <property type="entry name" value="TonB-dependent_transducer"/>
</dbReference>
<protein>
    <recommendedName>
        <fullName evidence="1">TonB C-terminal domain-containing protein</fullName>
    </recommendedName>
</protein>
<dbReference type="PROSITE" id="PS52015">
    <property type="entry name" value="TONB_CTD"/>
    <property type="match status" value="1"/>
</dbReference>
<accession>A0ABP8EBM0</accession>
<evidence type="ECO:0000259" key="1">
    <source>
        <dbReference type="PROSITE" id="PS52015"/>
    </source>
</evidence>
<sequence>MIPKKNPEIEIGRNSSLYFAIGLNVMLFLSWQALEHKTYEKSDIAMDILNVEAEADEEIPIINVNTPPPPPPPAVVSESIEIVEDIEEVEETIIESTEIAQDDAIKEVVAVSDVEVEEVEEEVEVAFAVIEDVPVFPGCEGKSRSEKKACFQEKIQAHVLKNFNYPQTALDLQLQGRVSVIFVIDTKGHVTGIRSRGPDKILEREAERIIGLLPKMKPGKQRGRPVKVAYAVPIFFKFHEG</sequence>
<dbReference type="Pfam" id="PF03544">
    <property type="entry name" value="TonB_C"/>
    <property type="match status" value="1"/>
</dbReference>
<dbReference type="EMBL" id="BAABAV010000001">
    <property type="protein sequence ID" value="GAA4269642.1"/>
    <property type="molecule type" value="Genomic_DNA"/>
</dbReference>
<feature type="domain" description="TonB C-terminal" evidence="1">
    <location>
        <begin position="150"/>
        <end position="241"/>
    </location>
</feature>
<dbReference type="InterPro" id="IPR037682">
    <property type="entry name" value="TonB_C"/>
</dbReference>
<dbReference type="RefSeq" id="WP_139000460.1">
    <property type="nucleotide sequence ID" value="NZ_BAABAV010000001.1"/>
</dbReference>
<comment type="caution">
    <text evidence="2">The sequence shown here is derived from an EMBL/GenBank/DDBJ whole genome shotgun (WGS) entry which is preliminary data.</text>
</comment>
<dbReference type="PANTHER" id="PTHR33446:SF2">
    <property type="entry name" value="PROTEIN TONB"/>
    <property type="match status" value="1"/>
</dbReference>
<dbReference type="SUPFAM" id="SSF74653">
    <property type="entry name" value="TolA/TonB C-terminal domain"/>
    <property type="match status" value="1"/>
</dbReference>
<evidence type="ECO:0000313" key="2">
    <source>
        <dbReference type="EMBL" id="GAA4269642.1"/>
    </source>
</evidence>
<organism evidence="2 3">
    <name type="scientific">Hyunsoonleella aestuarii</name>
    <dbReference type="NCBI Taxonomy" id="912802"/>
    <lineage>
        <taxon>Bacteria</taxon>
        <taxon>Pseudomonadati</taxon>
        <taxon>Bacteroidota</taxon>
        <taxon>Flavobacteriia</taxon>
        <taxon>Flavobacteriales</taxon>
        <taxon>Flavobacteriaceae</taxon>
    </lineage>
</organism>
<dbReference type="PANTHER" id="PTHR33446">
    <property type="entry name" value="PROTEIN TONB-RELATED"/>
    <property type="match status" value="1"/>
</dbReference>
<name>A0ABP8EBM0_9FLAO</name>